<dbReference type="GO" id="GO:0030170">
    <property type="term" value="F:pyridoxal phosphate binding"/>
    <property type="evidence" value="ECO:0007669"/>
    <property type="project" value="InterPro"/>
</dbReference>
<sequence>MILPEREHGGDIDRAISRHGGNRAGWLDLSTGINPTPYPLPALPQSCWTDLPDRTAFAELESAARAFWAVPEDAQIVIAGGASALIAAMPALAQGDTIHVSTPTYNEHAAAFRAAGFDVHEQTEPHHTAQTRIVVHPNNPDGRLHDLSPNGHQLTIVDESFADVGVTSHVHYTARPDFVVLKSFGKFWGLAGLRLGFAICSEENARKLRNHLGPWAASGPALAIGTAALSDHVWADETRAQLASMSEHLDRVLKMSGAQIVGGTTLFRLYAVEDALQLQTRLARQHIWSRVFEDHPNWIRLGLPADASGLERIARALA</sequence>
<dbReference type="Proteomes" id="UP000220034">
    <property type="component" value="Unassembled WGS sequence"/>
</dbReference>
<proteinExistence type="inferred from homology"/>
<keyword evidence="6" id="KW-1185">Reference proteome</keyword>
<dbReference type="AlphaFoldDB" id="A0A2C9CM05"/>
<keyword evidence="3" id="KW-0032">Aminotransferase</keyword>
<keyword evidence="3" id="KW-0808">Transferase</keyword>
<dbReference type="EC" id="2.6.1.-" evidence="3"/>
<dbReference type="EMBL" id="OCTN01000001">
    <property type="protein sequence ID" value="SOH92541.1"/>
    <property type="molecule type" value="Genomic_DNA"/>
</dbReference>
<dbReference type="PANTHER" id="PTHR42885:SF1">
    <property type="entry name" value="THREONINE-PHOSPHATE DECARBOXYLASE"/>
    <property type="match status" value="1"/>
</dbReference>
<dbReference type="OrthoDB" id="9799304at2"/>
<dbReference type="InterPro" id="IPR004838">
    <property type="entry name" value="NHTrfase_class1_PyrdxlP-BS"/>
</dbReference>
<dbReference type="InterPro" id="IPR015421">
    <property type="entry name" value="PyrdxlP-dep_Trfase_major"/>
</dbReference>
<dbReference type="SUPFAM" id="SSF53383">
    <property type="entry name" value="PLP-dependent transferases"/>
    <property type="match status" value="1"/>
</dbReference>
<reference evidence="6" key="1">
    <citation type="submission" date="2017-09" db="EMBL/GenBank/DDBJ databases">
        <authorList>
            <person name="Varghese N."/>
            <person name="Submissions S."/>
        </authorList>
    </citation>
    <scope>NUCLEOTIDE SEQUENCE [LARGE SCALE GENOMIC DNA]</scope>
    <source>
        <strain evidence="6">C7</strain>
    </source>
</reference>
<evidence type="ECO:0000259" key="4">
    <source>
        <dbReference type="Pfam" id="PF00155"/>
    </source>
</evidence>
<dbReference type="InterPro" id="IPR015422">
    <property type="entry name" value="PyrdxlP-dep_Trfase_small"/>
</dbReference>
<dbReference type="GO" id="GO:0008483">
    <property type="term" value="F:transaminase activity"/>
    <property type="evidence" value="ECO:0007669"/>
    <property type="project" value="UniProtKB-KW"/>
</dbReference>
<evidence type="ECO:0000313" key="5">
    <source>
        <dbReference type="EMBL" id="SOH92541.1"/>
    </source>
</evidence>
<dbReference type="PANTHER" id="PTHR42885">
    <property type="entry name" value="HISTIDINOL-PHOSPHATE AMINOTRANSFERASE-RELATED"/>
    <property type="match status" value="1"/>
</dbReference>
<gene>
    <name evidence="5" type="ORF">SAMN06273572_101388</name>
</gene>
<keyword evidence="2" id="KW-0663">Pyridoxal phosphate</keyword>
<protein>
    <recommendedName>
        <fullName evidence="3">Aminotransferase</fullName>
        <ecNumber evidence="3">2.6.1.-</ecNumber>
    </recommendedName>
</protein>
<feature type="domain" description="Aminotransferase class I/classII large" evidence="4">
    <location>
        <begin position="50"/>
        <end position="316"/>
    </location>
</feature>
<dbReference type="PROSITE" id="PS00105">
    <property type="entry name" value="AA_TRANSFER_CLASS_1"/>
    <property type="match status" value="1"/>
</dbReference>
<dbReference type="InterPro" id="IPR004839">
    <property type="entry name" value="Aminotransferase_I/II_large"/>
</dbReference>
<dbReference type="InterPro" id="IPR015424">
    <property type="entry name" value="PyrdxlP-dep_Trfase"/>
</dbReference>
<evidence type="ECO:0000256" key="3">
    <source>
        <dbReference type="RuleBase" id="RU000481"/>
    </source>
</evidence>
<dbReference type="Gene3D" id="3.40.640.10">
    <property type="entry name" value="Type I PLP-dependent aspartate aminotransferase-like (Major domain)"/>
    <property type="match status" value="1"/>
</dbReference>
<dbReference type="Pfam" id="PF00155">
    <property type="entry name" value="Aminotran_1_2"/>
    <property type="match status" value="1"/>
</dbReference>
<accession>A0A2C9CM05</accession>
<evidence type="ECO:0000256" key="2">
    <source>
        <dbReference type="ARBA" id="ARBA00022898"/>
    </source>
</evidence>
<comment type="similarity">
    <text evidence="3">Belongs to the class-I pyridoxal-phosphate-dependent aminotransferase family.</text>
</comment>
<dbReference type="Gene3D" id="3.90.1150.10">
    <property type="entry name" value="Aspartate Aminotransferase, domain 1"/>
    <property type="match status" value="1"/>
</dbReference>
<organism evidence="5 6">
    <name type="scientific">Pontivivens marinum</name>
    <dbReference type="NCBI Taxonomy" id="1690039"/>
    <lineage>
        <taxon>Bacteria</taxon>
        <taxon>Pseudomonadati</taxon>
        <taxon>Pseudomonadota</taxon>
        <taxon>Alphaproteobacteria</taxon>
        <taxon>Rhodobacterales</taxon>
        <taxon>Paracoccaceae</taxon>
        <taxon>Pontivivens</taxon>
    </lineage>
</organism>
<evidence type="ECO:0000313" key="6">
    <source>
        <dbReference type="Proteomes" id="UP000220034"/>
    </source>
</evidence>
<dbReference type="CDD" id="cd00609">
    <property type="entry name" value="AAT_like"/>
    <property type="match status" value="1"/>
</dbReference>
<evidence type="ECO:0000256" key="1">
    <source>
        <dbReference type="ARBA" id="ARBA00001933"/>
    </source>
</evidence>
<comment type="cofactor">
    <cofactor evidence="1 3">
        <name>pyridoxal 5'-phosphate</name>
        <dbReference type="ChEBI" id="CHEBI:597326"/>
    </cofactor>
</comment>
<name>A0A2C9CM05_9RHOB</name>
<dbReference type="RefSeq" id="WP_097928115.1">
    <property type="nucleotide sequence ID" value="NZ_OCTN01000001.1"/>
</dbReference>